<dbReference type="Gene3D" id="3.30.360.10">
    <property type="entry name" value="Dihydrodipicolinate Reductase, domain 2"/>
    <property type="match status" value="1"/>
</dbReference>
<dbReference type="PROSITE" id="PS51318">
    <property type="entry name" value="TAT"/>
    <property type="match status" value="1"/>
</dbReference>
<gene>
    <name evidence="7" type="ORF">SAMN04487911_11915</name>
</gene>
<dbReference type="RefSeq" id="WP_072764961.1">
    <property type="nucleotide sequence ID" value="NZ_FQYX01000019.1"/>
</dbReference>
<dbReference type="EMBL" id="FQYX01000019">
    <property type="protein sequence ID" value="SHJ37824.1"/>
    <property type="molecule type" value="Genomic_DNA"/>
</dbReference>
<proteinExistence type="inferred from homology"/>
<keyword evidence="3" id="KW-0378">Hydrolase</keyword>
<dbReference type="InterPro" id="IPR036291">
    <property type="entry name" value="NAD(P)-bd_dom_sf"/>
</dbReference>
<dbReference type="PANTHER" id="PTHR43818">
    <property type="entry name" value="BCDNA.GH03377"/>
    <property type="match status" value="1"/>
</dbReference>
<comment type="similarity">
    <text evidence="2">Belongs to the Gfo/Idh/MocA family. Glycosyl hydrolase 109 subfamily.</text>
</comment>
<evidence type="ECO:0000256" key="4">
    <source>
        <dbReference type="ARBA" id="ARBA00023027"/>
    </source>
</evidence>
<name>A0A1M6ITU4_9FLAO</name>
<dbReference type="STRING" id="558155.SAMN04487911_11915"/>
<dbReference type="InterPro" id="IPR000683">
    <property type="entry name" value="Gfo/Idh/MocA-like_OxRdtase_N"/>
</dbReference>
<sequence>MSTSESNFNRRKFLRSSALVGAFMGLPGIATYSRANATETVEKIAAPRPVLGKSVIGLKVAPIEKVKVAFIGVGMRGSGHVRQIAALDPKAQVVAICDIRDEVAQKSVDFLKSKGNKKVKKYSGSKEAWKEMLRQDNIDLVIISTPWEDHVPMSVYAMQQGKHVAVEVPAAYTVEDCWKLVNTAEETQRNCMMLENVCYGNEELTILQMVDQGVFGTLTHGEAAYIHDLKDLMFSQNAYYQQWRLKHNEKYDGNLYPTHGLGPVAQYMGVGRGDRFGHLVSMSSLEASLSEHAKTVESDNEFFNRNKFAHGDMNTTLIQTAKGRSIMLQHDVVSPRPYSRINALSGTKAYHEGYPSRLSIAGKGHDWLKEAEYKAYMDKYKHPIWDHLKEEIKQHGGHGGMDFVMLYRLIDCFNKGKALDQDVYDAADWSVVTPLSGISIELGNIPVKFPDFTRGKWQEERRLGIMENL</sequence>
<dbReference type="GO" id="GO:0000166">
    <property type="term" value="F:nucleotide binding"/>
    <property type="evidence" value="ECO:0007669"/>
    <property type="project" value="InterPro"/>
</dbReference>
<feature type="domain" description="Rhodanese" evidence="6">
    <location>
        <begin position="81"/>
        <end position="138"/>
    </location>
</feature>
<dbReference type="Gene3D" id="3.40.50.720">
    <property type="entry name" value="NAD(P)-binding Rossmann-like Domain"/>
    <property type="match status" value="1"/>
</dbReference>
<keyword evidence="8" id="KW-1185">Reference proteome</keyword>
<dbReference type="Pfam" id="PF01408">
    <property type="entry name" value="GFO_IDH_MocA"/>
    <property type="match status" value="1"/>
</dbReference>
<evidence type="ECO:0000313" key="7">
    <source>
        <dbReference type="EMBL" id="SHJ37824.1"/>
    </source>
</evidence>
<dbReference type="Proteomes" id="UP000184231">
    <property type="component" value="Unassembled WGS sequence"/>
</dbReference>
<dbReference type="AlphaFoldDB" id="A0A1M6ITU4"/>
<dbReference type="InterPro" id="IPR001763">
    <property type="entry name" value="Rhodanese-like_dom"/>
</dbReference>
<dbReference type="InterPro" id="IPR006311">
    <property type="entry name" value="TAT_signal"/>
</dbReference>
<dbReference type="InterPro" id="IPR050463">
    <property type="entry name" value="Gfo/Idh/MocA_oxidrdct_glycsds"/>
</dbReference>
<dbReference type="PANTHER" id="PTHR43818:SF1">
    <property type="entry name" value="GLYCOSYL HYDROLASE FAMILY 109 PROTEIN"/>
    <property type="match status" value="1"/>
</dbReference>
<protein>
    <submittedName>
        <fullName evidence="7">Oxidoreductase family, NAD-binding Rossmann fold</fullName>
    </submittedName>
</protein>
<reference evidence="7 8" key="1">
    <citation type="submission" date="2016-11" db="EMBL/GenBank/DDBJ databases">
        <authorList>
            <person name="Jaros S."/>
            <person name="Januszkiewicz K."/>
            <person name="Wedrychowicz H."/>
        </authorList>
    </citation>
    <scope>NUCLEOTIDE SEQUENCE [LARGE SCALE GENOMIC DNA]</scope>
    <source>
        <strain evidence="7 8">CGMCC 1.8863</strain>
    </source>
</reference>
<keyword evidence="5" id="KW-0326">Glycosidase</keyword>
<evidence type="ECO:0000256" key="2">
    <source>
        <dbReference type="ARBA" id="ARBA00009329"/>
    </source>
</evidence>
<evidence type="ECO:0000256" key="5">
    <source>
        <dbReference type="ARBA" id="ARBA00023295"/>
    </source>
</evidence>
<evidence type="ECO:0000256" key="1">
    <source>
        <dbReference type="ARBA" id="ARBA00001911"/>
    </source>
</evidence>
<dbReference type="PROSITE" id="PS50206">
    <property type="entry name" value="RHODANESE_3"/>
    <property type="match status" value="1"/>
</dbReference>
<organism evidence="7 8">
    <name type="scientific">Arenibacter nanhaiticus</name>
    <dbReference type="NCBI Taxonomy" id="558155"/>
    <lineage>
        <taxon>Bacteria</taxon>
        <taxon>Pseudomonadati</taxon>
        <taxon>Bacteroidota</taxon>
        <taxon>Flavobacteriia</taxon>
        <taxon>Flavobacteriales</taxon>
        <taxon>Flavobacteriaceae</taxon>
        <taxon>Arenibacter</taxon>
    </lineage>
</organism>
<evidence type="ECO:0000259" key="6">
    <source>
        <dbReference type="PROSITE" id="PS50206"/>
    </source>
</evidence>
<dbReference type="Pfam" id="PF21252">
    <property type="entry name" value="Glyco_hydro_109_C"/>
    <property type="match status" value="1"/>
</dbReference>
<accession>A0A1M6ITU4</accession>
<dbReference type="GO" id="GO:0016798">
    <property type="term" value="F:hydrolase activity, acting on glycosyl bonds"/>
    <property type="evidence" value="ECO:0007669"/>
    <property type="project" value="UniProtKB-KW"/>
</dbReference>
<evidence type="ECO:0000313" key="8">
    <source>
        <dbReference type="Proteomes" id="UP000184231"/>
    </source>
</evidence>
<evidence type="ECO:0000256" key="3">
    <source>
        <dbReference type="ARBA" id="ARBA00022801"/>
    </source>
</evidence>
<dbReference type="SUPFAM" id="SSF51735">
    <property type="entry name" value="NAD(P)-binding Rossmann-fold domains"/>
    <property type="match status" value="1"/>
</dbReference>
<dbReference type="OrthoDB" id="9771072at2"/>
<keyword evidence="4" id="KW-0520">NAD</keyword>
<dbReference type="InterPro" id="IPR049303">
    <property type="entry name" value="Glyco_hydro_109_C"/>
</dbReference>
<comment type="cofactor">
    <cofactor evidence="1">
        <name>NAD(+)</name>
        <dbReference type="ChEBI" id="CHEBI:57540"/>
    </cofactor>
</comment>